<feature type="region of interest" description="Disordered" evidence="11">
    <location>
        <begin position="28"/>
        <end position="96"/>
    </location>
</feature>
<comment type="caution">
    <text evidence="13">The sequence shown here is derived from an EMBL/GenBank/DDBJ whole genome shotgun (WGS) entry which is preliminary data.</text>
</comment>
<proteinExistence type="inferred from homology"/>
<dbReference type="EMBL" id="SEYY01000932">
    <property type="protein sequence ID" value="KAB7506230.1"/>
    <property type="molecule type" value="Genomic_DNA"/>
</dbReference>
<keyword evidence="8 12" id="KW-0472">Membrane</keyword>
<keyword evidence="6" id="KW-0256">Endoplasmic reticulum</keyword>
<comment type="subunit">
    <text evidence="10">Interacts with Atg9; the interaction is transient.</text>
</comment>
<keyword evidence="4 12" id="KW-0812">Transmembrane</keyword>
<evidence type="ECO:0000256" key="12">
    <source>
        <dbReference type="SAM" id="Phobius"/>
    </source>
</evidence>
<dbReference type="OrthoDB" id="2285710at2759"/>
<protein>
    <recommendedName>
        <fullName evidence="3">DDRGK domain-containing protein 1</fullName>
    </recommendedName>
</protein>
<evidence type="ECO:0000256" key="2">
    <source>
        <dbReference type="ARBA" id="ARBA00009829"/>
    </source>
</evidence>
<feature type="transmembrane region" description="Helical" evidence="12">
    <location>
        <begin position="6"/>
        <end position="24"/>
    </location>
</feature>
<dbReference type="AlphaFoldDB" id="A0A5N5TJI2"/>
<evidence type="ECO:0000256" key="1">
    <source>
        <dbReference type="ARBA" id="ARBA00004389"/>
    </source>
</evidence>
<dbReference type="SMART" id="SM01128">
    <property type="entry name" value="DDRGK"/>
    <property type="match status" value="1"/>
</dbReference>
<comment type="function">
    <text evidence="9">Substrate adapter for ufmylation, the covalent attachment of the ubiquitin-like modifier UFM1 to substrate proteins. Required for ufmylation of Atg9; protects the nervous system during aging, possibly by stabilizing Atg9 and supporting its function.</text>
</comment>
<evidence type="ECO:0000256" key="11">
    <source>
        <dbReference type="SAM" id="MobiDB-lite"/>
    </source>
</evidence>
<accession>A0A5N5TJI2</accession>
<gene>
    <name evidence="13" type="ORF">Anas_06912</name>
</gene>
<dbReference type="Pfam" id="PF09756">
    <property type="entry name" value="DDRGK"/>
    <property type="match status" value="1"/>
</dbReference>
<feature type="region of interest" description="Disordered" evidence="11">
    <location>
        <begin position="126"/>
        <end position="183"/>
    </location>
</feature>
<reference evidence="13 14" key="1">
    <citation type="journal article" date="2019" name="PLoS Biol.">
        <title>Sex chromosomes control vertical transmission of feminizing Wolbachia symbionts in an isopod.</title>
        <authorList>
            <person name="Becking T."/>
            <person name="Chebbi M.A."/>
            <person name="Giraud I."/>
            <person name="Moumen B."/>
            <person name="Laverre T."/>
            <person name="Caubet Y."/>
            <person name="Peccoud J."/>
            <person name="Gilbert C."/>
            <person name="Cordaux R."/>
        </authorList>
    </citation>
    <scope>NUCLEOTIDE SEQUENCE [LARGE SCALE GENOMIC DNA]</scope>
    <source>
        <strain evidence="13">ANa2</strain>
        <tissue evidence="13">Whole body excluding digestive tract and cuticle</tissue>
    </source>
</reference>
<evidence type="ECO:0000313" key="13">
    <source>
        <dbReference type="EMBL" id="KAB7506230.1"/>
    </source>
</evidence>
<dbReference type="InterPro" id="IPR036390">
    <property type="entry name" value="WH_DNA-bd_sf"/>
</dbReference>
<feature type="compositionally biased region" description="Low complexity" evidence="11">
    <location>
        <begin position="64"/>
        <end position="86"/>
    </location>
</feature>
<dbReference type="InterPro" id="IPR036388">
    <property type="entry name" value="WH-like_DNA-bd_sf"/>
</dbReference>
<keyword evidence="7 12" id="KW-1133">Transmembrane helix</keyword>
<dbReference type="PANTHER" id="PTHR48176:SF1">
    <property type="entry name" value="DDRGK DOMAIN-CONTAINING PROTEIN 1"/>
    <property type="match status" value="1"/>
</dbReference>
<sequence>MDEYLLYGILACIITLIIGVLTYLRGRTSGSQQNERPEEVEGAEGGARTRVRTPTETPAGAGGLRNRAVANRNARARMRAAQMQRQQTHSDTEDEIEELGEEIALPDEKIGKKKLAKLQMKAEKRAMREAEEREREEKKEREEQKAEARRQLEKEREEEEARKEEEERLRKEEEERREQEEYERMKAEFLVEEEGYEEAEDEEKHKSLLQEFVHYIKNNKVVVLEDLAALFKLKTQAVIDRITQLQEDKILTGVIDDRGKFIYISQSELESVAKFIRQSGRVSLSDLAEASNTLINLNPEATVKA</sequence>
<dbReference type="Proteomes" id="UP000326759">
    <property type="component" value="Unassembled WGS sequence"/>
</dbReference>
<organism evidence="13 14">
    <name type="scientific">Armadillidium nasatum</name>
    <dbReference type="NCBI Taxonomy" id="96803"/>
    <lineage>
        <taxon>Eukaryota</taxon>
        <taxon>Metazoa</taxon>
        <taxon>Ecdysozoa</taxon>
        <taxon>Arthropoda</taxon>
        <taxon>Crustacea</taxon>
        <taxon>Multicrustacea</taxon>
        <taxon>Malacostraca</taxon>
        <taxon>Eumalacostraca</taxon>
        <taxon>Peracarida</taxon>
        <taxon>Isopoda</taxon>
        <taxon>Oniscidea</taxon>
        <taxon>Crinocheta</taxon>
        <taxon>Armadillidiidae</taxon>
        <taxon>Armadillidium</taxon>
    </lineage>
</organism>
<evidence type="ECO:0000256" key="6">
    <source>
        <dbReference type="ARBA" id="ARBA00022824"/>
    </source>
</evidence>
<keyword evidence="5" id="KW-0833">Ubl conjugation pathway</keyword>
<evidence type="ECO:0000256" key="5">
    <source>
        <dbReference type="ARBA" id="ARBA00022786"/>
    </source>
</evidence>
<comment type="subcellular location">
    <subcellularLocation>
        <location evidence="1">Endoplasmic reticulum membrane</location>
        <topology evidence="1">Single-pass membrane protein</topology>
    </subcellularLocation>
</comment>
<dbReference type="FunFam" id="1.10.10.10:FF:000143">
    <property type="entry name" value="DDRGK domain-containing protein 1"/>
    <property type="match status" value="1"/>
</dbReference>
<dbReference type="Gene3D" id="1.10.10.10">
    <property type="entry name" value="Winged helix-like DNA-binding domain superfamily/Winged helix DNA-binding domain"/>
    <property type="match status" value="1"/>
</dbReference>
<evidence type="ECO:0000256" key="8">
    <source>
        <dbReference type="ARBA" id="ARBA00023136"/>
    </source>
</evidence>
<evidence type="ECO:0000256" key="7">
    <source>
        <dbReference type="ARBA" id="ARBA00022989"/>
    </source>
</evidence>
<dbReference type="PANTHER" id="PTHR48176">
    <property type="entry name" value="DDRGK DOMAIN-CONTAINING PROTEIN 1"/>
    <property type="match status" value="1"/>
</dbReference>
<evidence type="ECO:0000313" key="14">
    <source>
        <dbReference type="Proteomes" id="UP000326759"/>
    </source>
</evidence>
<keyword evidence="14" id="KW-1185">Reference proteome</keyword>
<evidence type="ECO:0000256" key="3">
    <source>
        <dbReference type="ARBA" id="ARBA00018218"/>
    </source>
</evidence>
<dbReference type="GO" id="GO:0044389">
    <property type="term" value="F:ubiquitin-like protein ligase binding"/>
    <property type="evidence" value="ECO:0007669"/>
    <property type="project" value="TreeGrafter"/>
</dbReference>
<evidence type="ECO:0000256" key="10">
    <source>
        <dbReference type="ARBA" id="ARBA00049687"/>
    </source>
</evidence>
<evidence type="ECO:0000256" key="4">
    <source>
        <dbReference type="ARBA" id="ARBA00022692"/>
    </source>
</evidence>
<comment type="similarity">
    <text evidence="2">Belongs to the DDRGK1 family.</text>
</comment>
<dbReference type="InterPro" id="IPR019153">
    <property type="entry name" value="DDRGK_dom-contain"/>
</dbReference>
<name>A0A5N5TJI2_9CRUS</name>
<dbReference type="SUPFAM" id="SSF46785">
    <property type="entry name" value="Winged helix' DNA-binding domain"/>
    <property type="match status" value="1"/>
</dbReference>
<evidence type="ECO:0000256" key="9">
    <source>
        <dbReference type="ARBA" id="ARBA00049608"/>
    </source>
</evidence>
<dbReference type="GO" id="GO:0005789">
    <property type="term" value="C:endoplasmic reticulum membrane"/>
    <property type="evidence" value="ECO:0007669"/>
    <property type="project" value="UniProtKB-SubCell"/>
</dbReference>
<dbReference type="InterPro" id="IPR050899">
    <property type="entry name" value="DDRGK_domain-containing"/>
</dbReference>